<reference evidence="1 2" key="1">
    <citation type="submission" date="2023-11" db="EMBL/GenBank/DDBJ databases">
        <title>Coraliomargarita sp. nov., isolated from marine algae.</title>
        <authorList>
            <person name="Lee J.K."/>
            <person name="Baek J.H."/>
            <person name="Kim J.M."/>
            <person name="Choi D.G."/>
            <person name="Jeon C.O."/>
        </authorList>
    </citation>
    <scope>NUCLEOTIDE SEQUENCE [LARGE SCALE GENOMIC DNA]</scope>
    <source>
        <strain evidence="1 2">J2-16</strain>
    </source>
</reference>
<dbReference type="RefSeq" id="WP_319833825.1">
    <property type="nucleotide sequence ID" value="NZ_CP138858.1"/>
</dbReference>
<dbReference type="Proteomes" id="UP001324993">
    <property type="component" value="Chromosome"/>
</dbReference>
<proteinExistence type="predicted"/>
<keyword evidence="2" id="KW-1185">Reference proteome</keyword>
<dbReference type="EMBL" id="CP138858">
    <property type="protein sequence ID" value="WPJ96971.1"/>
    <property type="molecule type" value="Genomic_DNA"/>
</dbReference>
<evidence type="ECO:0000313" key="2">
    <source>
        <dbReference type="Proteomes" id="UP001324993"/>
    </source>
</evidence>
<protein>
    <submittedName>
        <fullName evidence="1">Uncharacterized protein</fullName>
    </submittedName>
</protein>
<gene>
    <name evidence="1" type="ORF">SH580_04520</name>
</gene>
<sequence>MRSETLTAQLRAMPDIPLNERTAILNYYAQTKSEIFKYILTFQEHMEASDSEALLEFTLLLVLGYEREGHGRLLPARATILTVHKSTSIFMAHLIETPPGEKNQAIERKFKESKEKPLLNYAFNEILNKGGLTTLSAIKLQTAVLSLIEIFSKTAEIIELKPLDD</sequence>
<organism evidence="1 2">
    <name type="scientific">Coraliomargarita algicola</name>
    <dbReference type="NCBI Taxonomy" id="3092156"/>
    <lineage>
        <taxon>Bacteria</taxon>
        <taxon>Pseudomonadati</taxon>
        <taxon>Verrucomicrobiota</taxon>
        <taxon>Opitutia</taxon>
        <taxon>Puniceicoccales</taxon>
        <taxon>Coraliomargaritaceae</taxon>
        <taxon>Coraliomargarita</taxon>
    </lineage>
</organism>
<evidence type="ECO:0000313" key="1">
    <source>
        <dbReference type="EMBL" id="WPJ96971.1"/>
    </source>
</evidence>
<accession>A0ABZ0RL80</accession>
<name>A0ABZ0RL80_9BACT</name>